<feature type="compositionally biased region" description="Polar residues" evidence="1">
    <location>
        <begin position="270"/>
        <end position="295"/>
    </location>
</feature>
<dbReference type="Proteomes" id="UP000800094">
    <property type="component" value="Unassembled WGS sequence"/>
</dbReference>
<feature type="compositionally biased region" description="Basic and acidic residues" evidence="1">
    <location>
        <begin position="464"/>
        <end position="478"/>
    </location>
</feature>
<sequence length="581" mass="64808">MSTPTSRWSARGTSQTPSTPNSTPNSLRVEPQSEYLRHALDVRRAKQAPATPTSTETKSPQSATLKNAHSDPWLDQAHVEPEIPQSAPIRRPRRPSEGALPRMRTQRELQADTDAMKDALFSLNMKLELIRKQNNDLKDQIEEANSRIEELEPLEEENIELREVNNRLTLKMQEMSDDIIELKDQNKDILQIQDETVAEIEKRNAALQEAADMIIRLEAEKATLAQENSQLKGQVSGFQDQSPAGGYAGTDGSSGGRYPSRVYSIDESRPSTSHFDSDYYSQPGSPQVRTTSKESLPSLAFSERAKNFLAMNKEGVRSVQDLKKRASDASMKKMKPKSSIPEVPQIPDQYQEAQQVPKNIRRTPKRHRNTNPVPNALLAESDSAMNASTSMYPPSVQQGLRGMFRDNLTLNTSPRDIRPSSSYANSPLVGRGSLGSRASLPEADRPTPPNRGSSRHAYTSSSNEHLKKDSASDLHTETATETSEWAELPPPPSVVSEDLTTELDFDRRDGWWKGVAKLHNNGRGRDFLLSDTGTEISLAGTAARTALGAPYGEKDFFFNGAEDEEQFMRRVHGYRLGRRER</sequence>
<evidence type="ECO:0000256" key="1">
    <source>
        <dbReference type="SAM" id="MobiDB-lite"/>
    </source>
</evidence>
<feature type="compositionally biased region" description="Polar residues" evidence="1">
    <location>
        <begin position="1"/>
        <end position="12"/>
    </location>
</feature>
<feature type="region of interest" description="Disordered" evidence="1">
    <location>
        <begin position="228"/>
        <end position="296"/>
    </location>
</feature>
<evidence type="ECO:0000313" key="3">
    <source>
        <dbReference type="Proteomes" id="UP000800094"/>
    </source>
</evidence>
<feature type="compositionally biased region" description="Basic and acidic residues" evidence="1">
    <location>
        <begin position="35"/>
        <end position="44"/>
    </location>
</feature>
<dbReference type="AlphaFoldDB" id="A0A6A6IC28"/>
<feature type="compositionally biased region" description="Low complexity" evidence="1">
    <location>
        <begin position="13"/>
        <end position="26"/>
    </location>
</feature>
<accession>A0A6A6IC28</accession>
<feature type="compositionally biased region" description="Polar residues" evidence="1">
    <location>
        <begin position="409"/>
        <end position="425"/>
    </location>
</feature>
<organism evidence="2 3">
    <name type="scientific">Trematosphaeria pertusa</name>
    <dbReference type="NCBI Taxonomy" id="390896"/>
    <lineage>
        <taxon>Eukaryota</taxon>
        <taxon>Fungi</taxon>
        <taxon>Dikarya</taxon>
        <taxon>Ascomycota</taxon>
        <taxon>Pezizomycotina</taxon>
        <taxon>Dothideomycetes</taxon>
        <taxon>Pleosporomycetidae</taxon>
        <taxon>Pleosporales</taxon>
        <taxon>Massarineae</taxon>
        <taxon>Trematosphaeriaceae</taxon>
        <taxon>Trematosphaeria</taxon>
    </lineage>
</organism>
<protein>
    <submittedName>
        <fullName evidence="2">Uncharacterized protein</fullName>
    </submittedName>
</protein>
<feature type="compositionally biased region" description="Polar residues" evidence="1">
    <location>
        <begin position="450"/>
        <end position="463"/>
    </location>
</feature>
<dbReference type="GeneID" id="54575433"/>
<gene>
    <name evidence="2" type="ORF">BU26DRAFT_324600</name>
</gene>
<feature type="compositionally biased region" description="Polar residues" evidence="1">
    <location>
        <begin position="228"/>
        <end position="242"/>
    </location>
</feature>
<reference evidence="2" key="1">
    <citation type="journal article" date="2020" name="Stud. Mycol.">
        <title>101 Dothideomycetes genomes: a test case for predicting lifestyles and emergence of pathogens.</title>
        <authorList>
            <person name="Haridas S."/>
            <person name="Albert R."/>
            <person name="Binder M."/>
            <person name="Bloem J."/>
            <person name="Labutti K."/>
            <person name="Salamov A."/>
            <person name="Andreopoulos B."/>
            <person name="Baker S."/>
            <person name="Barry K."/>
            <person name="Bills G."/>
            <person name="Bluhm B."/>
            <person name="Cannon C."/>
            <person name="Castanera R."/>
            <person name="Culley D."/>
            <person name="Daum C."/>
            <person name="Ezra D."/>
            <person name="Gonzalez J."/>
            <person name="Henrissat B."/>
            <person name="Kuo A."/>
            <person name="Liang C."/>
            <person name="Lipzen A."/>
            <person name="Lutzoni F."/>
            <person name="Magnuson J."/>
            <person name="Mondo S."/>
            <person name="Nolan M."/>
            <person name="Ohm R."/>
            <person name="Pangilinan J."/>
            <person name="Park H.-J."/>
            <person name="Ramirez L."/>
            <person name="Alfaro M."/>
            <person name="Sun H."/>
            <person name="Tritt A."/>
            <person name="Yoshinaga Y."/>
            <person name="Zwiers L.-H."/>
            <person name="Turgeon B."/>
            <person name="Goodwin S."/>
            <person name="Spatafora J."/>
            <person name="Crous P."/>
            <person name="Grigoriev I."/>
        </authorList>
    </citation>
    <scope>NUCLEOTIDE SEQUENCE</scope>
    <source>
        <strain evidence="2">CBS 122368</strain>
    </source>
</reference>
<evidence type="ECO:0000313" key="2">
    <source>
        <dbReference type="EMBL" id="KAF2247966.1"/>
    </source>
</evidence>
<feature type="compositionally biased region" description="Gly residues" evidence="1">
    <location>
        <begin position="246"/>
        <end position="255"/>
    </location>
</feature>
<dbReference type="OrthoDB" id="10251744at2759"/>
<dbReference type="EMBL" id="ML987196">
    <property type="protein sequence ID" value="KAF2247966.1"/>
    <property type="molecule type" value="Genomic_DNA"/>
</dbReference>
<feature type="compositionally biased region" description="Polar residues" evidence="1">
    <location>
        <begin position="50"/>
        <end position="67"/>
    </location>
</feature>
<proteinExistence type="predicted"/>
<feature type="region of interest" description="Disordered" evidence="1">
    <location>
        <begin position="1"/>
        <end position="109"/>
    </location>
</feature>
<keyword evidence="3" id="KW-1185">Reference proteome</keyword>
<feature type="region of interest" description="Disordered" evidence="1">
    <location>
        <begin position="409"/>
        <end position="497"/>
    </location>
</feature>
<dbReference type="RefSeq" id="XP_033682970.1">
    <property type="nucleotide sequence ID" value="XM_033822103.1"/>
</dbReference>
<name>A0A6A6IC28_9PLEO</name>